<evidence type="ECO:0000313" key="5">
    <source>
        <dbReference type="Proteomes" id="UP001152561"/>
    </source>
</evidence>
<feature type="compositionally biased region" description="Basic and acidic residues" evidence="3">
    <location>
        <begin position="507"/>
        <end position="524"/>
    </location>
</feature>
<reference evidence="5" key="1">
    <citation type="journal article" date="2023" name="Proc. Natl. Acad. Sci. U.S.A.">
        <title>Genomic and structural basis for evolution of tropane alkaloid biosynthesis.</title>
        <authorList>
            <person name="Wanga Y.-J."/>
            <person name="Taina T."/>
            <person name="Yua J.-Y."/>
            <person name="Lia J."/>
            <person name="Xua B."/>
            <person name="Chenc J."/>
            <person name="D'Auriad J.C."/>
            <person name="Huanga J.-P."/>
            <person name="Huanga S.-X."/>
        </authorList>
    </citation>
    <scope>NUCLEOTIDE SEQUENCE [LARGE SCALE GENOMIC DNA]</scope>
    <source>
        <strain evidence="5">cv. KIB-2019</strain>
    </source>
</reference>
<feature type="compositionally biased region" description="Low complexity" evidence="3">
    <location>
        <begin position="703"/>
        <end position="718"/>
    </location>
</feature>
<feature type="repeat" description="PPR" evidence="2">
    <location>
        <begin position="190"/>
        <end position="224"/>
    </location>
</feature>
<evidence type="ECO:0000256" key="1">
    <source>
        <dbReference type="ARBA" id="ARBA00022737"/>
    </source>
</evidence>
<dbReference type="FunFam" id="1.25.40.10:FF:000090">
    <property type="entry name" value="Pentatricopeptide repeat-containing protein, chloroplastic"/>
    <property type="match status" value="1"/>
</dbReference>
<protein>
    <recommendedName>
        <fullName evidence="6">Pentatricopeptide repeat-containing protein</fullName>
    </recommendedName>
</protein>
<proteinExistence type="predicted"/>
<feature type="region of interest" description="Disordered" evidence="3">
    <location>
        <begin position="604"/>
        <end position="630"/>
    </location>
</feature>
<keyword evidence="5" id="KW-1185">Reference proteome</keyword>
<feature type="region of interest" description="Disordered" evidence="3">
    <location>
        <begin position="438"/>
        <end position="524"/>
    </location>
</feature>
<dbReference type="Proteomes" id="UP001152561">
    <property type="component" value="Unassembled WGS sequence"/>
</dbReference>
<evidence type="ECO:0000313" key="4">
    <source>
        <dbReference type="EMBL" id="KAJ8567993.1"/>
    </source>
</evidence>
<dbReference type="Pfam" id="PF01535">
    <property type="entry name" value="PPR"/>
    <property type="match status" value="4"/>
</dbReference>
<feature type="compositionally biased region" description="Basic and acidic residues" evidence="3">
    <location>
        <begin position="474"/>
        <end position="486"/>
    </location>
</feature>
<dbReference type="PANTHER" id="PTHR33671:SF2">
    <property type="entry name" value="N-METHYLTRANSFERASE, PUTATIVE (DUF688)-RELATED"/>
    <property type="match status" value="1"/>
</dbReference>
<comment type="caution">
    <text evidence="4">The sequence shown here is derived from an EMBL/GenBank/DDBJ whole genome shotgun (WGS) entry which is preliminary data.</text>
</comment>
<feature type="repeat" description="PPR" evidence="2">
    <location>
        <begin position="15"/>
        <end position="49"/>
    </location>
</feature>
<dbReference type="EMBL" id="JAJAGQ010000003">
    <property type="protein sequence ID" value="KAJ8567993.1"/>
    <property type="molecule type" value="Genomic_DNA"/>
</dbReference>
<evidence type="ECO:0000256" key="3">
    <source>
        <dbReference type="SAM" id="MobiDB-lite"/>
    </source>
</evidence>
<dbReference type="PANTHER" id="PTHR33671">
    <property type="entry name" value="N-METHYLTRANSFERASE, PUTATIVE (DUF688)-RELATED"/>
    <property type="match status" value="1"/>
</dbReference>
<name>A0A9Q1MWP0_9SOLA</name>
<dbReference type="PROSITE" id="PS51375">
    <property type="entry name" value="PPR"/>
    <property type="match status" value="2"/>
</dbReference>
<accession>A0A9Q1MWP0</accession>
<dbReference type="InterPro" id="IPR007789">
    <property type="entry name" value="DUF688"/>
</dbReference>
<gene>
    <name evidence="4" type="ORF">K7X08_020715</name>
</gene>
<feature type="region of interest" description="Disordered" evidence="3">
    <location>
        <begin position="692"/>
        <end position="725"/>
    </location>
</feature>
<evidence type="ECO:0000256" key="2">
    <source>
        <dbReference type="PROSITE-ProRule" id="PRU00708"/>
    </source>
</evidence>
<dbReference type="InterPro" id="IPR002885">
    <property type="entry name" value="PPR_rpt"/>
</dbReference>
<dbReference type="AlphaFoldDB" id="A0A9Q1MWP0"/>
<dbReference type="Pfam" id="PF13041">
    <property type="entry name" value="PPR_2"/>
    <property type="match status" value="1"/>
</dbReference>
<dbReference type="Pfam" id="PF05097">
    <property type="entry name" value="DUF688"/>
    <property type="match status" value="1"/>
</dbReference>
<organism evidence="4 5">
    <name type="scientific">Anisodus acutangulus</name>
    <dbReference type="NCBI Taxonomy" id="402998"/>
    <lineage>
        <taxon>Eukaryota</taxon>
        <taxon>Viridiplantae</taxon>
        <taxon>Streptophyta</taxon>
        <taxon>Embryophyta</taxon>
        <taxon>Tracheophyta</taxon>
        <taxon>Spermatophyta</taxon>
        <taxon>Magnoliopsida</taxon>
        <taxon>eudicotyledons</taxon>
        <taxon>Gunneridae</taxon>
        <taxon>Pentapetalae</taxon>
        <taxon>asterids</taxon>
        <taxon>lamiids</taxon>
        <taxon>Solanales</taxon>
        <taxon>Solanaceae</taxon>
        <taxon>Solanoideae</taxon>
        <taxon>Hyoscyameae</taxon>
        <taxon>Anisodus</taxon>
    </lineage>
</organism>
<evidence type="ECO:0008006" key="6">
    <source>
        <dbReference type="Google" id="ProtNLM"/>
    </source>
</evidence>
<dbReference type="Gene3D" id="1.25.40.10">
    <property type="entry name" value="Tetratricopeptide repeat domain"/>
    <property type="match status" value="4"/>
</dbReference>
<keyword evidence="1" id="KW-0677">Repeat</keyword>
<dbReference type="InterPro" id="IPR011990">
    <property type="entry name" value="TPR-like_helical_dom_sf"/>
</dbReference>
<dbReference type="OrthoDB" id="677721at2759"/>
<sequence length="967" mass="107638">MEDAFCVFESMSERNLVSWNVMISGYAFRGYNVDAFLLFRWMFRQGILPDCFTLVSVLKVSVGGGKCGGLAKVSMIHGCVIQLGYESYSIISGSLVDAYAKCGNLANASYLYKKMQNKDRISCIALITGYAREGKNSSECLELFRQLHRNHREINSIILCSMINICANTASLSLGRQLHAIAIKYQSTLDMAMSNALVDMYAKTGEIEDANIVFHHMTEKNIISWTSMIAAYSVHGQGVDAVSYFKMECEGFEPNDLTFLSLLFACSRIGLTAEGRECFTKMVRKYKIVPGDEHYSCLVDLFARNGCLNESYDLTCRMNIKPSAPLWGSVLGACSIYGNMDLGEVAVKHLCNNEPTNAVSYVVLASMYSGAGLWDIAVDLSFLGIHSVYAQESHFAVQDHPFIREIRCLYVAKEYHGGQATEFESTVSVSPVRNPGVVPFRWEQSPGKPKYESKRQIRATQKPPIAPRLAPGRKLKDNQDTDKAHESQNVSKSQKDARDSTPSCTNLDEKPKEIKQDKEKHESENVDEVYMDALNELTRTDSFFLNCSVSGLSGLGEHEPEAKPSGTSLTDPQARDFMIDRFLPAAKAMASEKTLDTSLHYATRKQPAVQEQQPRQLKKVTNGDKRPQLRYGPSFALRYSQFHDNYEEEEEESDDDSCYDGNLPYKVCGLLPRFCMKSSFCLMNHVPGLSARTRVPMSPASRTQTESSSTASCSGSENEQSKSESVAGFLTAHAHEDKNDTSDPFQELFDYQNDASEADLAAEKTLHVDAIHKVEYPITKSCSPTAERPFNLLDKDQDILKKMTEQKPSVDSSLSYFAKPVDDRASKPNIRKEVSNPLSSAEKLNNGGEMMALMKPKNDKRSTKKHTVNKGKLENSCLVNSKVPAPPPLPKSPSDSWLCRTLSSLSTKNASTRSYVGTGISPNNQSCKPLSTDPKWETIVKTTNGHQQHLWYAQEMMALTPIPEAQM</sequence>